<evidence type="ECO:0000259" key="5">
    <source>
        <dbReference type="PROSITE" id="PS01124"/>
    </source>
</evidence>
<dbReference type="PROSITE" id="PS50110">
    <property type="entry name" value="RESPONSE_REGULATORY"/>
    <property type="match status" value="1"/>
</dbReference>
<feature type="domain" description="Response regulatory" evidence="6">
    <location>
        <begin position="31"/>
        <end position="148"/>
    </location>
</feature>
<organism evidence="7 8">
    <name type="scientific">Paenibacillus contaminans</name>
    <dbReference type="NCBI Taxonomy" id="450362"/>
    <lineage>
        <taxon>Bacteria</taxon>
        <taxon>Bacillati</taxon>
        <taxon>Bacillota</taxon>
        <taxon>Bacilli</taxon>
        <taxon>Bacillales</taxon>
        <taxon>Paenibacillaceae</taxon>
        <taxon>Paenibacillus</taxon>
    </lineage>
</organism>
<evidence type="ECO:0000256" key="1">
    <source>
        <dbReference type="ARBA" id="ARBA00023015"/>
    </source>
</evidence>
<evidence type="ECO:0000259" key="6">
    <source>
        <dbReference type="PROSITE" id="PS50110"/>
    </source>
</evidence>
<feature type="modified residue" description="4-aspartylphosphate" evidence="4">
    <location>
        <position position="83"/>
    </location>
</feature>
<dbReference type="GO" id="GO:0000160">
    <property type="term" value="P:phosphorelay signal transduction system"/>
    <property type="evidence" value="ECO:0007669"/>
    <property type="project" value="InterPro"/>
</dbReference>
<dbReference type="GO" id="GO:0043565">
    <property type="term" value="F:sequence-specific DNA binding"/>
    <property type="evidence" value="ECO:0007669"/>
    <property type="project" value="InterPro"/>
</dbReference>
<dbReference type="GO" id="GO:0003700">
    <property type="term" value="F:DNA-binding transcription factor activity"/>
    <property type="evidence" value="ECO:0007669"/>
    <property type="project" value="InterPro"/>
</dbReference>
<protein>
    <submittedName>
        <fullName evidence="7">DNA-binding response regulator</fullName>
    </submittedName>
</protein>
<dbReference type="PROSITE" id="PS00041">
    <property type="entry name" value="HTH_ARAC_FAMILY_1"/>
    <property type="match status" value="1"/>
</dbReference>
<dbReference type="InterPro" id="IPR020449">
    <property type="entry name" value="Tscrpt_reg_AraC-type_HTH"/>
</dbReference>
<keyword evidence="1" id="KW-0805">Transcription regulation</keyword>
<dbReference type="EMBL" id="QMFB01000026">
    <property type="protein sequence ID" value="RAV14414.1"/>
    <property type="molecule type" value="Genomic_DNA"/>
</dbReference>
<dbReference type="InterPro" id="IPR018060">
    <property type="entry name" value="HTH_AraC"/>
</dbReference>
<dbReference type="SMART" id="SM00342">
    <property type="entry name" value="HTH_ARAC"/>
    <property type="match status" value="1"/>
</dbReference>
<dbReference type="SUPFAM" id="SSF46689">
    <property type="entry name" value="Homeodomain-like"/>
    <property type="match status" value="2"/>
</dbReference>
<gene>
    <name evidence="7" type="ORF">DQG23_31470</name>
</gene>
<dbReference type="InterPro" id="IPR018062">
    <property type="entry name" value="HTH_AraC-typ_CS"/>
</dbReference>
<dbReference type="Pfam" id="PF12833">
    <property type="entry name" value="HTH_18"/>
    <property type="match status" value="1"/>
</dbReference>
<keyword evidence="4" id="KW-0597">Phosphoprotein</keyword>
<proteinExistence type="predicted"/>
<dbReference type="PROSITE" id="PS01124">
    <property type="entry name" value="HTH_ARAC_FAMILY_2"/>
    <property type="match status" value="1"/>
</dbReference>
<keyword evidence="3" id="KW-0804">Transcription</keyword>
<keyword evidence="2 7" id="KW-0238">DNA-binding</keyword>
<dbReference type="SMART" id="SM00448">
    <property type="entry name" value="REC"/>
    <property type="match status" value="1"/>
</dbReference>
<dbReference type="Gene3D" id="1.10.10.60">
    <property type="entry name" value="Homeodomain-like"/>
    <property type="match status" value="2"/>
</dbReference>
<sequence length="584" mass="66080">MPFTARRAVRHDDVLDLRPTTGRYGGCGMYRMMVVDDLPIIVDRMVRLIDEHEQLELELIKAYSAFEALDLLKKIKIDIVLTDIKMPGMEGIELLHEIRKYWPRCKVIFLTSYDEFHYAKSAISGGGFDFILKFESDEVIIESVQKAVAALHDEYAALKQLHEAQMQKRQMIPLLQEQALSHLLYGKGRDIHGGKETLRELDIPLQSDMPVYVLVGRADDWGTITGAADRKLLLYAARNVAEELLGVSVVIVSATVEESKIACLLQPKACLNAARQEAVPADVWERTFSFVFESLPFLQSTCRDLLKLQFSFALGAEPVPLSQLPEAFDQLRSLFLSHAGAGKELRLTDRKSAAADNPSAAAAAQHKMQSFVIKKIELLGHYLETGMKAEFDQLYEEIMDDPARQSASGFLKLEVHHTLASVFLSYFRLHPPNPSLFAIVELGKLTQTDPDLSWEEMKASFATMADRIFAHKAAETKEIGKENLILWLNDYIGKHIAEDLSLARLAEIVHLSPVYLSRLYIQTAGVGISDYVNMCRMDKAKELLKNTHFKIYEIAEKVGYDSALSFIRFFKKQMNMTPQEYRNL</sequence>
<feature type="domain" description="HTH araC/xylS-type" evidence="5">
    <location>
        <begin position="486"/>
        <end position="584"/>
    </location>
</feature>
<dbReference type="InterPro" id="IPR001789">
    <property type="entry name" value="Sig_transdc_resp-reg_receiver"/>
</dbReference>
<dbReference type="CDD" id="cd17536">
    <property type="entry name" value="REC_YesN-like"/>
    <property type="match status" value="1"/>
</dbReference>
<evidence type="ECO:0000313" key="8">
    <source>
        <dbReference type="Proteomes" id="UP000250369"/>
    </source>
</evidence>
<evidence type="ECO:0000313" key="7">
    <source>
        <dbReference type="EMBL" id="RAV14414.1"/>
    </source>
</evidence>
<dbReference type="PANTHER" id="PTHR43280">
    <property type="entry name" value="ARAC-FAMILY TRANSCRIPTIONAL REGULATOR"/>
    <property type="match status" value="1"/>
</dbReference>
<dbReference type="PANTHER" id="PTHR43280:SF28">
    <property type="entry name" value="HTH-TYPE TRANSCRIPTIONAL ACTIVATOR RHAS"/>
    <property type="match status" value="1"/>
</dbReference>
<dbReference type="InterPro" id="IPR009057">
    <property type="entry name" value="Homeodomain-like_sf"/>
</dbReference>
<evidence type="ECO:0000256" key="3">
    <source>
        <dbReference type="ARBA" id="ARBA00023163"/>
    </source>
</evidence>
<dbReference type="InterPro" id="IPR011006">
    <property type="entry name" value="CheY-like_superfamily"/>
</dbReference>
<dbReference type="SUPFAM" id="SSF52172">
    <property type="entry name" value="CheY-like"/>
    <property type="match status" value="1"/>
</dbReference>
<dbReference type="Gene3D" id="3.40.50.2300">
    <property type="match status" value="1"/>
</dbReference>
<dbReference type="PRINTS" id="PR00032">
    <property type="entry name" value="HTHARAC"/>
</dbReference>
<dbReference type="Proteomes" id="UP000250369">
    <property type="component" value="Unassembled WGS sequence"/>
</dbReference>
<keyword evidence="8" id="KW-1185">Reference proteome</keyword>
<reference evidence="7 8" key="1">
    <citation type="journal article" date="2009" name="Int. J. Syst. Evol. Microbiol.">
        <title>Paenibacillus contaminans sp. nov., isolated from a contaminated laboratory plate.</title>
        <authorList>
            <person name="Chou J.H."/>
            <person name="Lee J.H."/>
            <person name="Lin M.C."/>
            <person name="Chang P.S."/>
            <person name="Arun A.B."/>
            <person name="Young C.C."/>
            <person name="Chen W.M."/>
        </authorList>
    </citation>
    <scope>NUCLEOTIDE SEQUENCE [LARGE SCALE GENOMIC DNA]</scope>
    <source>
        <strain evidence="7 8">CKOBP-6</strain>
    </source>
</reference>
<evidence type="ECO:0000256" key="2">
    <source>
        <dbReference type="ARBA" id="ARBA00023125"/>
    </source>
</evidence>
<dbReference type="Pfam" id="PF00072">
    <property type="entry name" value="Response_reg"/>
    <property type="match status" value="1"/>
</dbReference>
<comment type="caution">
    <text evidence="7">The sequence shown here is derived from an EMBL/GenBank/DDBJ whole genome shotgun (WGS) entry which is preliminary data.</text>
</comment>
<accession>A0A329M3G4</accession>
<evidence type="ECO:0000256" key="4">
    <source>
        <dbReference type="PROSITE-ProRule" id="PRU00169"/>
    </source>
</evidence>
<name>A0A329M3G4_9BACL</name>
<dbReference type="AlphaFoldDB" id="A0A329M3G4"/>